<feature type="region of interest" description="Disordered" evidence="1">
    <location>
        <begin position="46"/>
        <end position="91"/>
    </location>
</feature>
<comment type="caution">
    <text evidence="2">The sequence shown here is derived from an EMBL/GenBank/DDBJ whole genome shotgun (WGS) entry which is preliminary data.</text>
</comment>
<evidence type="ECO:0000313" key="3">
    <source>
        <dbReference type="Proteomes" id="UP000540506"/>
    </source>
</evidence>
<feature type="compositionally biased region" description="Polar residues" evidence="1">
    <location>
        <begin position="80"/>
        <end position="91"/>
    </location>
</feature>
<accession>A0A7W7R4V7</accession>
<dbReference type="AlphaFoldDB" id="A0A7W7R4V7"/>
<proteinExistence type="predicted"/>
<dbReference type="Proteomes" id="UP000540506">
    <property type="component" value="Unassembled WGS sequence"/>
</dbReference>
<protein>
    <submittedName>
        <fullName evidence="2">Uncharacterized protein</fullName>
    </submittedName>
</protein>
<dbReference type="RefSeq" id="WP_184937356.1">
    <property type="nucleotide sequence ID" value="NZ_JACHJV010000001.1"/>
</dbReference>
<organism evidence="2 3">
    <name type="scientific">Kitasatospora kifunensis</name>
    <name type="common">Streptomyces kifunensis</name>
    <dbReference type="NCBI Taxonomy" id="58351"/>
    <lineage>
        <taxon>Bacteria</taxon>
        <taxon>Bacillati</taxon>
        <taxon>Actinomycetota</taxon>
        <taxon>Actinomycetes</taxon>
        <taxon>Kitasatosporales</taxon>
        <taxon>Streptomycetaceae</taxon>
        <taxon>Kitasatospora</taxon>
    </lineage>
</organism>
<reference evidence="2 3" key="1">
    <citation type="submission" date="2020-08" db="EMBL/GenBank/DDBJ databases">
        <title>Sequencing the genomes of 1000 actinobacteria strains.</title>
        <authorList>
            <person name="Klenk H.-P."/>
        </authorList>
    </citation>
    <scope>NUCLEOTIDE SEQUENCE [LARGE SCALE GENOMIC DNA]</scope>
    <source>
        <strain evidence="2 3">DSM 41654</strain>
    </source>
</reference>
<keyword evidence="3" id="KW-1185">Reference proteome</keyword>
<evidence type="ECO:0000256" key="1">
    <source>
        <dbReference type="SAM" id="MobiDB-lite"/>
    </source>
</evidence>
<feature type="compositionally biased region" description="Low complexity" evidence="1">
    <location>
        <begin position="46"/>
        <end position="59"/>
    </location>
</feature>
<sequence length="91" mass="9146">MGTHRRPRRPLVPPHTRRALRAAGTLAGLTLAGVLSLAALSAQDHVSPLPTAPAGPTLTELDGPDGLNQPDDSDPAVNALSGTATSPSASP</sequence>
<evidence type="ECO:0000313" key="2">
    <source>
        <dbReference type="EMBL" id="MBB4925280.1"/>
    </source>
</evidence>
<gene>
    <name evidence="2" type="ORF">FHR34_004273</name>
</gene>
<name>A0A7W7R4V7_KITKI</name>
<dbReference type="EMBL" id="JACHJV010000001">
    <property type="protein sequence ID" value="MBB4925280.1"/>
    <property type="molecule type" value="Genomic_DNA"/>
</dbReference>